<keyword evidence="2" id="KW-1185">Reference proteome</keyword>
<evidence type="ECO:0000313" key="1">
    <source>
        <dbReference type="EMBL" id="KAJ7994726.1"/>
    </source>
</evidence>
<comment type="caution">
    <text evidence="1">The sequence shown here is derived from an EMBL/GenBank/DDBJ whole genome shotgun (WGS) entry which is preliminary data.</text>
</comment>
<reference evidence="1" key="1">
    <citation type="submission" date="2021-05" db="EMBL/GenBank/DDBJ databases">
        <authorList>
            <person name="Pan Q."/>
            <person name="Jouanno E."/>
            <person name="Zahm M."/>
            <person name="Klopp C."/>
            <person name="Cabau C."/>
            <person name="Louis A."/>
            <person name="Berthelot C."/>
            <person name="Parey E."/>
            <person name="Roest Crollius H."/>
            <person name="Montfort J."/>
            <person name="Robinson-Rechavi M."/>
            <person name="Bouchez O."/>
            <person name="Lampietro C."/>
            <person name="Lopez Roques C."/>
            <person name="Donnadieu C."/>
            <person name="Postlethwait J."/>
            <person name="Bobe J."/>
            <person name="Dillon D."/>
            <person name="Chandos A."/>
            <person name="von Hippel F."/>
            <person name="Guiguen Y."/>
        </authorList>
    </citation>
    <scope>NUCLEOTIDE SEQUENCE</scope>
    <source>
        <strain evidence="1">YG-Jan2019</strain>
    </source>
</reference>
<gene>
    <name evidence="1" type="ORF">DPEC_G00252470</name>
</gene>
<name>A0ACC2FTU4_DALPE</name>
<dbReference type="EMBL" id="CM055749">
    <property type="protein sequence ID" value="KAJ7994726.1"/>
    <property type="molecule type" value="Genomic_DNA"/>
</dbReference>
<evidence type="ECO:0000313" key="2">
    <source>
        <dbReference type="Proteomes" id="UP001157502"/>
    </source>
</evidence>
<accession>A0ACC2FTU4</accession>
<organism evidence="1 2">
    <name type="scientific">Dallia pectoralis</name>
    <name type="common">Alaska blackfish</name>
    <dbReference type="NCBI Taxonomy" id="75939"/>
    <lineage>
        <taxon>Eukaryota</taxon>
        <taxon>Metazoa</taxon>
        <taxon>Chordata</taxon>
        <taxon>Craniata</taxon>
        <taxon>Vertebrata</taxon>
        <taxon>Euteleostomi</taxon>
        <taxon>Actinopterygii</taxon>
        <taxon>Neopterygii</taxon>
        <taxon>Teleostei</taxon>
        <taxon>Protacanthopterygii</taxon>
        <taxon>Esociformes</taxon>
        <taxon>Umbridae</taxon>
        <taxon>Dallia</taxon>
    </lineage>
</organism>
<protein>
    <submittedName>
        <fullName evidence="1">Uncharacterized protein</fullName>
    </submittedName>
</protein>
<proteinExistence type="predicted"/>
<sequence>MEYDASDDAGLMRVHTGVNGNRVGCLSEYLAPERINHEWVLSSRTRVNGRASTSHGCRCHLVTNKLIVSLSRLQGHCPMSVIRGPGLSCI</sequence>
<dbReference type="Proteomes" id="UP001157502">
    <property type="component" value="Chromosome 22"/>
</dbReference>